<sequence length="1630" mass="184304">MSTPYVNPSFLRGLTKENVQYTARLQQISQQNQLSQTANIGSSAINENISRDQNPILSRASPALPNIHHNHASNTVAPSSVPPDASANLINTGDEVSQPDSSYPLQGNTTTSSSLFPNSYPANVSSGNAMNPLNYYRSNLHNTDSPMNANVSNMMPNQYVGPQSLDSSFRGNPSGSIYDNPIDSTSLGNGNRPPSVPRNQTPSFDQNLNMNSYTGKRLSSTVPMQPIVDRRTSLSVNPRRSSTPGSSMPTPPYTNYKGESLPPHPITYSPSFPSQPNFPTPGNVSMDSASVPPHYSYGRPSISSNYPGDSMNGNPYVPSENTLKTGASVASGGPQVAPASSPSPNMSSLDSTSKKESVTNRLQLNQGRSPAMNARNPYTPSMPKPSPVPFSPAQLSLLKNQIMAYNSLNSPFGQIPQPIQKAVFGKTLPEVPENPLVNQQTQSKQTKVANPLTSSLLQKQPTSADMHFARKPNSQPQLETARLNPKAERGSFSPHIPKSEDTVKPVVPSVDYSSCINPNSYIQAPISYEKFSSGDNLKLIPSLLSSGLPWDFIFRNSEVAIACSVGNRINSLEDLSVTKGETNFSEKESLDTKQMIELRCLRLLQKQRNLRNAVSSTVQQSETLAAGNLRSMFRTVKHQSLREANATLAVAEQQNNAHVLKQKEKLFSQLRSILQHGQSIAKKASVRKQKSTHIGKDVMSLHAHLEKEEKKRIERSARERLQALRADDEAAYLELVDKAKDSRITHLLRQTDSYLESLTEAVRLQQSTIFSGDTSGKGLKEPFTASNEDEDKISVDYYNVAHRIHEEAEQPNIFVGGNLKDYQLKGLEWMLSLYNNNLNGILADEMGLGKTVQTIAFITYLLEKKNQPGPFLIIVPLSTLTNWNLEFEKWAPSVQKITYRGPPQLRKSLQAQIKSNNFHVLLTTFDYIIKDRPLLSKVKWLHMIIDEGHRMKNTQSKLTSTLCYYYHSQYRLILTGTPLQNNLPELWALLNFVLPKIFNSVKSFDEWFNTPFANTGGQDKFELTEEESLLVIKRLHKVLRPFLFRRLKKDVESELPDKVEKVIKCPLSGLQLKLYQQMKRHGMLFVAGDRGKTGMKGLQNTVMQLKKICNHPFIFEEVEKAIDPLGTNYDLLWRSAGKFELLDRIFPKLFQTGHKTLMFFQMTQIMTIMEDYLRYRNWKYLRLDGSTKSEDRSSLLSQFNDPSSDVYVFMLSTRAGGLGLNLQAADTVIIFDTDWNPHQDLQAQDRAHRIGQTKEVRILRLISEKSIEENILSRAQFKLDLDGKVIQAGKFDNKSTPEEREAFLRSLLEHDGDEDNDLSYSELQNDELNELISRTDDELELFRTIDQERAIKDIYGKGKPFDRLLSVNELPEIYRAEVDHVVQEASTDMPLDAGRQKRHRASVSYAEPGFEDVFEEGNRNDMPRRRGRPRKKVALDNLNYSGPLVYESRSNKRTSEVPSTHKYKALQRCLKEIYESLFYLQDESGRMINGLFLYPPSRKLYPDYYVIIKHPIALGKIGRNIKNNKYTDLQGLVSDFMLMFSNAYTYNEENSPVYEDAKYMERTLTSLMKKIEEENILENYEKEELAKEKVEPKDDFEKDPIEMEESNMDIVANETEFEMDQDFDELTSEE</sequence>
<keyword evidence="10" id="KW-0804">Transcription</keyword>
<feature type="region of interest" description="Disordered" evidence="13">
    <location>
        <begin position="57"/>
        <end position="119"/>
    </location>
</feature>
<gene>
    <name evidence="19" type="ORF">SPOG_02464</name>
</gene>
<name>S9VZN6_SCHCR</name>
<dbReference type="InterPro" id="IPR014001">
    <property type="entry name" value="Helicase_ATP-bd"/>
</dbReference>
<dbReference type="Pfam" id="PF00439">
    <property type="entry name" value="Bromodomain"/>
    <property type="match status" value="1"/>
</dbReference>
<evidence type="ECO:0000256" key="13">
    <source>
        <dbReference type="SAM" id="MobiDB-lite"/>
    </source>
</evidence>
<feature type="region of interest" description="Disordered" evidence="13">
    <location>
        <begin position="144"/>
        <end position="387"/>
    </location>
</feature>
<dbReference type="STRING" id="653667.S9VZN6"/>
<dbReference type="GO" id="GO:0016514">
    <property type="term" value="C:SWI/SNF complex"/>
    <property type="evidence" value="ECO:0007669"/>
    <property type="project" value="EnsemblFungi"/>
</dbReference>
<dbReference type="HOGENOM" id="CLU_000315_15_3_1"/>
<dbReference type="CDD" id="cd17996">
    <property type="entry name" value="DEXHc_SMARCA2_SMARCA4"/>
    <property type="match status" value="1"/>
</dbReference>
<dbReference type="InterPro" id="IPR001487">
    <property type="entry name" value="Bromodomain"/>
</dbReference>
<dbReference type="Gene3D" id="1.20.5.170">
    <property type="match status" value="1"/>
</dbReference>
<dbReference type="Gene3D" id="3.40.50.10810">
    <property type="entry name" value="Tandem AAA-ATPase domain"/>
    <property type="match status" value="1"/>
</dbReference>
<evidence type="ECO:0000256" key="1">
    <source>
        <dbReference type="ARBA" id="ARBA00004123"/>
    </source>
</evidence>
<keyword evidence="3" id="KW-0547">Nucleotide-binding</keyword>
<evidence type="ECO:0000256" key="11">
    <source>
        <dbReference type="ARBA" id="ARBA00023242"/>
    </source>
</evidence>
<dbReference type="FunFam" id="3.40.50.300:FF:000843">
    <property type="entry name" value="Chromatin structure-remodeling complex subunit snf21"/>
    <property type="match status" value="1"/>
</dbReference>
<keyword evidence="8" id="KW-0805">Transcription regulation</keyword>
<evidence type="ECO:0000256" key="12">
    <source>
        <dbReference type="PROSITE-ProRule" id="PRU00035"/>
    </source>
</evidence>
<evidence type="ECO:0000313" key="19">
    <source>
        <dbReference type="EMBL" id="EPY51290.1"/>
    </source>
</evidence>
<dbReference type="GO" id="GO:0004386">
    <property type="term" value="F:helicase activity"/>
    <property type="evidence" value="ECO:0007669"/>
    <property type="project" value="UniProtKB-KW"/>
</dbReference>
<feature type="compositionally biased region" description="Polar residues" evidence="13">
    <location>
        <begin position="268"/>
        <end position="288"/>
    </location>
</feature>
<dbReference type="GO" id="GO:0120262">
    <property type="term" value="P:negative regulation of heterochromatin organization"/>
    <property type="evidence" value="ECO:0007669"/>
    <property type="project" value="EnsemblFungi"/>
</dbReference>
<evidence type="ECO:0000256" key="8">
    <source>
        <dbReference type="ARBA" id="ARBA00023015"/>
    </source>
</evidence>
<organism evidence="19 20">
    <name type="scientific">Schizosaccharomyces cryophilus (strain OY26 / ATCC MYA-4695 / CBS 11777 / NBRC 106824 / NRRL Y48691)</name>
    <name type="common">Fission yeast</name>
    <dbReference type="NCBI Taxonomy" id="653667"/>
    <lineage>
        <taxon>Eukaryota</taxon>
        <taxon>Fungi</taxon>
        <taxon>Dikarya</taxon>
        <taxon>Ascomycota</taxon>
        <taxon>Taphrinomycotina</taxon>
        <taxon>Schizosaccharomycetes</taxon>
        <taxon>Schizosaccharomycetales</taxon>
        <taxon>Schizosaccharomycetaceae</taxon>
        <taxon>Schizosaccharomyces</taxon>
    </lineage>
</organism>
<evidence type="ECO:0000256" key="3">
    <source>
        <dbReference type="ARBA" id="ARBA00022741"/>
    </source>
</evidence>
<dbReference type="Pfam" id="PF00271">
    <property type="entry name" value="Helicase_C"/>
    <property type="match status" value="1"/>
</dbReference>
<dbReference type="SUPFAM" id="SSF52540">
    <property type="entry name" value="P-loop containing nucleoside triphosphate hydrolases"/>
    <property type="match status" value="2"/>
</dbReference>
<evidence type="ECO:0000256" key="4">
    <source>
        <dbReference type="ARBA" id="ARBA00022801"/>
    </source>
</evidence>
<dbReference type="SMART" id="SM00487">
    <property type="entry name" value="DEXDc"/>
    <property type="match status" value="1"/>
</dbReference>
<dbReference type="InterPro" id="IPR014012">
    <property type="entry name" value="HSA_dom"/>
</dbReference>
<feature type="compositionally biased region" description="Polar residues" evidence="13">
    <location>
        <begin position="301"/>
        <end position="325"/>
    </location>
</feature>
<evidence type="ECO:0000259" key="17">
    <source>
        <dbReference type="PROSITE" id="PS51204"/>
    </source>
</evidence>
<dbReference type="GO" id="GO:0005524">
    <property type="term" value="F:ATP binding"/>
    <property type="evidence" value="ECO:0007669"/>
    <property type="project" value="UniProtKB-KW"/>
</dbReference>
<dbReference type="InterPro" id="IPR027417">
    <property type="entry name" value="P-loop_NTPase"/>
</dbReference>
<dbReference type="GO" id="GO:0042393">
    <property type="term" value="F:histone binding"/>
    <property type="evidence" value="ECO:0007669"/>
    <property type="project" value="InterPro"/>
</dbReference>
<dbReference type="eggNOG" id="KOG0386">
    <property type="taxonomic scope" value="Eukaryota"/>
</dbReference>
<dbReference type="PRINTS" id="PR00503">
    <property type="entry name" value="BROMODOMAIN"/>
</dbReference>
<dbReference type="CDD" id="cd18793">
    <property type="entry name" value="SF2_C_SNF"/>
    <property type="match status" value="1"/>
</dbReference>
<evidence type="ECO:0000256" key="9">
    <source>
        <dbReference type="ARBA" id="ARBA00023117"/>
    </source>
</evidence>
<proteinExistence type="inferred from homology"/>
<dbReference type="RefSeq" id="XP_013023859.1">
    <property type="nucleotide sequence ID" value="XM_013168405.1"/>
</dbReference>
<feature type="domain" description="Bromo" evidence="14">
    <location>
        <begin position="1484"/>
        <end position="1554"/>
    </location>
</feature>
<dbReference type="GO" id="GO:0006355">
    <property type="term" value="P:regulation of DNA-templated transcription"/>
    <property type="evidence" value="ECO:0007669"/>
    <property type="project" value="InterPro"/>
</dbReference>
<protein>
    <submittedName>
        <fullName evidence="19">SWI/SNF chromatin-remodeling complex subunit snf22</fullName>
    </submittedName>
</protein>
<reference evidence="19 20" key="1">
    <citation type="journal article" date="2011" name="Science">
        <title>Comparative functional genomics of the fission yeasts.</title>
        <authorList>
            <person name="Rhind N."/>
            <person name="Chen Z."/>
            <person name="Yassour M."/>
            <person name="Thompson D.A."/>
            <person name="Haas B.J."/>
            <person name="Habib N."/>
            <person name="Wapinski I."/>
            <person name="Roy S."/>
            <person name="Lin M.F."/>
            <person name="Heiman D.I."/>
            <person name="Young S.K."/>
            <person name="Furuya K."/>
            <person name="Guo Y."/>
            <person name="Pidoux A."/>
            <person name="Chen H.M."/>
            <person name="Robbertse B."/>
            <person name="Goldberg J.M."/>
            <person name="Aoki K."/>
            <person name="Bayne E.H."/>
            <person name="Berlin A.M."/>
            <person name="Desjardins C.A."/>
            <person name="Dobbs E."/>
            <person name="Dukaj L."/>
            <person name="Fan L."/>
            <person name="FitzGerald M.G."/>
            <person name="French C."/>
            <person name="Gujja S."/>
            <person name="Hansen K."/>
            <person name="Keifenheim D."/>
            <person name="Levin J.Z."/>
            <person name="Mosher R.A."/>
            <person name="Mueller C.A."/>
            <person name="Pfiffner J."/>
            <person name="Priest M."/>
            <person name="Russ C."/>
            <person name="Smialowska A."/>
            <person name="Swoboda P."/>
            <person name="Sykes S.M."/>
            <person name="Vaughn M."/>
            <person name="Vengrova S."/>
            <person name="Yoder R."/>
            <person name="Zeng Q."/>
            <person name="Allshire R."/>
            <person name="Baulcombe D."/>
            <person name="Birren B.W."/>
            <person name="Brown W."/>
            <person name="Ekwall K."/>
            <person name="Kellis M."/>
            <person name="Leatherwood J."/>
            <person name="Levin H."/>
            <person name="Margalit H."/>
            <person name="Martienssen R."/>
            <person name="Nieduszynski C.A."/>
            <person name="Spatafora J.W."/>
            <person name="Friedman N."/>
            <person name="Dalgaard J.Z."/>
            <person name="Baumann P."/>
            <person name="Niki H."/>
            <person name="Regev A."/>
            <person name="Nusbaum C."/>
        </authorList>
    </citation>
    <scope>NUCLEOTIDE SEQUENCE [LARGE SCALE GENOMIC DNA]</scope>
    <source>
        <strain evidence="20">OY26 / ATCC MYA-4695 / CBS 11777 / NBRC 106824 / NRRL Y48691</strain>
    </source>
</reference>
<dbReference type="PROSITE" id="PS00633">
    <property type="entry name" value="BROMODOMAIN_1"/>
    <property type="match status" value="1"/>
</dbReference>
<dbReference type="Gene3D" id="1.20.920.10">
    <property type="entry name" value="Bromodomain-like"/>
    <property type="match status" value="1"/>
</dbReference>
<feature type="compositionally biased region" description="Low complexity" evidence="13">
    <location>
        <begin position="238"/>
        <end position="248"/>
    </location>
</feature>
<dbReference type="EMBL" id="KE546991">
    <property type="protein sequence ID" value="EPY51290.1"/>
    <property type="molecule type" value="Genomic_DNA"/>
</dbReference>
<dbReference type="PROSITE" id="PS51194">
    <property type="entry name" value="HELICASE_CTER"/>
    <property type="match status" value="1"/>
</dbReference>
<keyword evidence="6" id="KW-0067">ATP-binding</keyword>
<evidence type="ECO:0000256" key="10">
    <source>
        <dbReference type="ARBA" id="ARBA00023163"/>
    </source>
</evidence>
<dbReference type="OMA" id="MIELRCL"/>
<dbReference type="GeneID" id="25036787"/>
<keyword evidence="5" id="KW-0347">Helicase</keyword>
<feature type="compositionally biased region" description="Polar residues" evidence="13">
    <location>
        <begin position="144"/>
        <end position="189"/>
    </location>
</feature>
<evidence type="ECO:0000256" key="5">
    <source>
        <dbReference type="ARBA" id="ARBA00022806"/>
    </source>
</evidence>
<dbReference type="GO" id="GO:0016887">
    <property type="term" value="F:ATP hydrolysis activity"/>
    <property type="evidence" value="ECO:0007669"/>
    <property type="project" value="UniProtKB-ARBA"/>
</dbReference>
<comment type="subcellular location">
    <subcellularLocation>
        <location evidence="1">Nucleus</location>
    </subcellularLocation>
</comment>
<evidence type="ECO:0000256" key="7">
    <source>
        <dbReference type="ARBA" id="ARBA00022853"/>
    </source>
</evidence>
<dbReference type="InterPro" id="IPR000330">
    <property type="entry name" value="SNF2_N"/>
</dbReference>
<feature type="compositionally biased region" description="Polar residues" evidence="13">
    <location>
        <begin position="359"/>
        <end position="368"/>
    </location>
</feature>
<dbReference type="InterPro" id="IPR049730">
    <property type="entry name" value="SNF2/RAD54-like_C"/>
</dbReference>
<dbReference type="PANTHER" id="PTHR10799">
    <property type="entry name" value="SNF2/RAD54 HELICASE FAMILY"/>
    <property type="match status" value="1"/>
</dbReference>
<keyword evidence="4" id="KW-0378">Hydrolase</keyword>
<dbReference type="Pfam" id="PF08880">
    <property type="entry name" value="QLQ"/>
    <property type="match status" value="1"/>
</dbReference>
<dbReference type="InterPro" id="IPR029295">
    <property type="entry name" value="SnAC"/>
</dbReference>
<keyword evidence="11" id="KW-0539">Nucleus</keyword>
<dbReference type="FunFam" id="3.40.50.10810:FF:000008">
    <property type="entry name" value="Chromatin structure-remodeling complex subunit snf21"/>
    <property type="match status" value="1"/>
</dbReference>
<dbReference type="InterPro" id="IPR014978">
    <property type="entry name" value="Gln-Leu-Gln_QLQ"/>
</dbReference>
<accession>S9VZN6</accession>
<feature type="compositionally biased region" description="Polar residues" evidence="13">
    <location>
        <begin position="88"/>
        <end position="119"/>
    </location>
</feature>
<feature type="domain" description="Helicase ATP-binding" evidence="15">
    <location>
        <begin position="831"/>
        <end position="996"/>
    </location>
</feature>
<feature type="domain" description="QLQ" evidence="18">
    <location>
        <begin position="389"/>
        <end position="425"/>
    </location>
</feature>
<evidence type="ECO:0000259" key="15">
    <source>
        <dbReference type="PROSITE" id="PS51192"/>
    </source>
</evidence>
<dbReference type="SMART" id="SM01314">
    <property type="entry name" value="SnAC"/>
    <property type="match status" value="1"/>
</dbReference>
<dbReference type="InterPro" id="IPR038718">
    <property type="entry name" value="SNF2-like_sf"/>
</dbReference>
<dbReference type="SMART" id="SM00951">
    <property type="entry name" value="QLQ"/>
    <property type="match status" value="1"/>
</dbReference>
<evidence type="ECO:0000259" key="14">
    <source>
        <dbReference type="PROSITE" id="PS50014"/>
    </source>
</evidence>
<evidence type="ECO:0000259" key="18">
    <source>
        <dbReference type="PROSITE" id="PS51666"/>
    </source>
</evidence>
<dbReference type="Gene3D" id="3.40.50.300">
    <property type="entry name" value="P-loop containing nucleotide triphosphate hydrolases"/>
    <property type="match status" value="1"/>
</dbReference>
<dbReference type="SUPFAM" id="SSF47370">
    <property type="entry name" value="Bromodomain"/>
    <property type="match status" value="1"/>
</dbReference>
<feature type="compositionally biased region" description="Polar residues" evidence="13">
    <location>
        <begin position="197"/>
        <end position="223"/>
    </location>
</feature>
<dbReference type="PROSITE" id="PS50014">
    <property type="entry name" value="BROMODOMAIN_2"/>
    <property type="match status" value="1"/>
</dbReference>
<dbReference type="OrthoDB" id="5328952at2759"/>
<dbReference type="PROSITE" id="PS51204">
    <property type="entry name" value="HSA"/>
    <property type="match status" value="1"/>
</dbReference>
<feature type="domain" description="Helicase C-terminal" evidence="16">
    <location>
        <begin position="1141"/>
        <end position="1292"/>
    </location>
</feature>
<dbReference type="Pfam" id="PF00176">
    <property type="entry name" value="SNF2-rel_dom"/>
    <property type="match status" value="1"/>
</dbReference>
<evidence type="ECO:0000256" key="6">
    <source>
        <dbReference type="ARBA" id="ARBA00022840"/>
    </source>
</evidence>
<comment type="similarity">
    <text evidence="2">Belongs to the SNF2/RAD54 helicase family.</text>
</comment>
<feature type="compositionally biased region" description="Low complexity" evidence="13">
    <location>
        <begin position="338"/>
        <end position="351"/>
    </location>
</feature>
<dbReference type="InterPro" id="IPR036427">
    <property type="entry name" value="Bromodomain-like_sf"/>
</dbReference>
<evidence type="ECO:0000256" key="2">
    <source>
        <dbReference type="ARBA" id="ARBA00007025"/>
    </source>
</evidence>
<keyword evidence="7" id="KW-0156">Chromatin regulator</keyword>
<dbReference type="Pfam" id="PF07529">
    <property type="entry name" value="HSA"/>
    <property type="match status" value="1"/>
</dbReference>
<dbReference type="InterPro" id="IPR001650">
    <property type="entry name" value="Helicase_C-like"/>
</dbReference>
<feature type="domain" description="HSA" evidence="17">
    <location>
        <begin position="654"/>
        <end position="726"/>
    </location>
</feature>
<dbReference type="SMART" id="SM00490">
    <property type="entry name" value="HELICc"/>
    <property type="match status" value="1"/>
</dbReference>
<dbReference type="InterPro" id="IPR018359">
    <property type="entry name" value="Bromodomain_CS"/>
</dbReference>
<evidence type="ECO:0000259" key="16">
    <source>
        <dbReference type="PROSITE" id="PS51194"/>
    </source>
</evidence>
<dbReference type="PROSITE" id="PS51192">
    <property type="entry name" value="HELICASE_ATP_BIND_1"/>
    <property type="match status" value="1"/>
</dbReference>
<dbReference type="Proteomes" id="UP000015464">
    <property type="component" value="Unassembled WGS sequence"/>
</dbReference>
<dbReference type="GO" id="GO:0045815">
    <property type="term" value="P:transcription initiation-coupled chromatin remodeling"/>
    <property type="evidence" value="ECO:0007669"/>
    <property type="project" value="EnsemblFungi"/>
</dbReference>
<keyword evidence="9 12" id="KW-0103">Bromodomain</keyword>
<evidence type="ECO:0000313" key="20">
    <source>
        <dbReference type="Proteomes" id="UP000015464"/>
    </source>
</evidence>
<dbReference type="SMART" id="SM00297">
    <property type="entry name" value="BROMO"/>
    <property type="match status" value="1"/>
</dbReference>
<dbReference type="PROSITE" id="PS51666">
    <property type="entry name" value="QLQ"/>
    <property type="match status" value="1"/>
</dbReference>
<keyword evidence="20" id="KW-1185">Reference proteome</keyword>